<dbReference type="RefSeq" id="WP_143053065.1">
    <property type="nucleotide sequence ID" value="NZ_FOBH01000005.1"/>
</dbReference>
<sequence>MPRESIRRTVANAWSESINGLSGRLCVELENLKPGLRHAIYLELKNHSLNPITVINQPRVHAELFDVTGKPVSTSGFPISGPIHKPQWAVIPRDAYIGLRLDTQIVGMPTREYGMILIAVGEKSWGLRPGKYTLEIAAVFKYEENGPKNQWIGQFDLPQFEIVVTTEMLAIQ</sequence>
<keyword evidence="2" id="KW-1185">Reference proteome</keyword>
<reference evidence="1 2" key="1">
    <citation type="submission" date="2016-10" db="EMBL/GenBank/DDBJ databases">
        <authorList>
            <person name="de Groot N.N."/>
        </authorList>
    </citation>
    <scope>NUCLEOTIDE SEQUENCE [LARGE SCALE GENOMIC DNA]</scope>
    <source>
        <strain evidence="1 2">Nv1</strain>
    </source>
</reference>
<dbReference type="AlphaFoldDB" id="A0A1H7MMG5"/>
<dbReference type="STRING" id="1233.SAMN05216387_105139"/>
<evidence type="ECO:0000313" key="1">
    <source>
        <dbReference type="EMBL" id="SEL12334.1"/>
    </source>
</evidence>
<evidence type="ECO:0000313" key="2">
    <source>
        <dbReference type="Proteomes" id="UP000198620"/>
    </source>
</evidence>
<organism evidence="1 2">
    <name type="scientific">Nitrosovibrio tenuis</name>
    <dbReference type="NCBI Taxonomy" id="1233"/>
    <lineage>
        <taxon>Bacteria</taxon>
        <taxon>Pseudomonadati</taxon>
        <taxon>Pseudomonadota</taxon>
        <taxon>Betaproteobacteria</taxon>
        <taxon>Nitrosomonadales</taxon>
        <taxon>Nitrosomonadaceae</taxon>
        <taxon>Nitrosovibrio</taxon>
    </lineage>
</organism>
<accession>A0A1H7MMG5</accession>
<proteinExistence type="predicted"/>
<dbReference type="EMBL" id="FOBH01000005">
    <property type="protein sequence ID" value="SEL12334.1"/>
    <property type="molecule type" value="Genomic_DNA"/>
</dbReference>
<name>A0A1H7MMG5_9PROT</name>
<gene>
    <name evidence="1" type="ORF">SAMN05216387_105139</name>
</gene>
<protein>
    <submittedName>
        <fullName evidence="1">Uncharacterized protein</fullName>
    </submittedName>
</protein>
<dbReference type="Proteomes" id="UP000198620">
    <property type="component" value="Unassembled WGS sequence"/>
</dbReference>